<keyword evidence="2" id="KW-1185">Reference proteome</keyword>
<evidence type="ECO:0000313" key="1">
    <source>
        <dbReference type="EMBL" id="DAD38493.1"/>
    </source>
</evidence>
<name>A0A822Z1V5_NELNU</name>
<organism evidence="1 2">
    <name type="scientific">Nelumbo nucifera</name>
    <name type="common">Sacred lotus</name>
    <dbReference type="NCBI Taxonomy" id="4432"/>
    <lineage>
        <taxon>Eukaryota</taxon>
        <taxon>Viridiplantae</taxon>
        <taxon>Streptophyta</taxon>
        <taxon>Embryophyta</taxon>
        <taxon>Tracheophyta</taxon>
        <taxon>Spermatophyta</taxon>
        <taxon>Magnoliopsida</taxon>
        <taxon>Proteales</taxon>
        <taxon>Nelumbonaceae</taxon>
        <taxon>Nelumbo</taxon>
    </lineage>
</organism>
<accession>A0A822Z1V5</accession>
<sequence length="46" mass="5173">MASEAFVDPARPSFVQESQNYLKFLPISIAYEVFVDPSRSSFAQDS</sequence>
<dbReference type="AlphaFoldDB" id="A0A822Z1V5"/>
<comment type="caution">
    <text evidence="1">The sequence shown here is derived from an EMBL/GenBank/DDBJ whole genome shotgun (WGS) entry which is preliminary data.</text>
</comment>
<protein>
    <submittedName>
        <fullName evidence="1">Uncharacterized protein</fullName>
    </submittedName>
</protein>
<proteinExistence type="predicted"/>
<evidence type="ECO:0000313" key="2">
    <source>
        <dbReference type="Proteomes" id="UP000607653"/>
    </source>
</evidence>
<dbReference type="EMBL" id="DUZY01000004">
    <property type="protein sequence ID" value="DAD38493.1"/>
    <property type="molecule type" value="Genomic_DNA"/>
</dbReference>
<dbReference type="Proteomes" id="UP000607653">
    <property type="component" value="Unassembled WGS sequence"/>
</dbReference>
<gene>
    <name evidence="1" type="ORF">HUJ06_009134</name>
</gene>
<reference evidence="1 2" key="1">
    <citation type="journal article" date="2020" name="Mol. Biol. Evol.">
        <title>Distinct Expression and Methylation Patterns for Genes with Different Fates following a Single Whole-Genome Duplication in Flowering Plants.</title>
        <authorList>
            <person name="Shi T."/>
            <person name="Rahmani R.S."/>
            <person name="Gugger P.F."/>
            <person name="Wang M."/>
            <person name="Li H."/>
            <person name="Zhang Y."/>
            <person name="Li Z."/>
            <person name="Wang Q."/>
            <person name="Van de Peer Y."/>
            <person name="Marchal K."/>
            <person name="Chen J."/>
        </authorList>
    </citation>
    <scope>NUCLEOTIDE SEQUENCE [LARGE SCALE GENOMIC DNA]</scope>
    <source>
        <tissue evidence="1">Leaf</tissue>
    </source>
</reference>